<evidence type="ECO:0000313" key="4">
    <source>
        <dbReference type="EMBL" id="WWA30843.1"/>
    </source>
</evidence>
<evidence type="ECO:0000256" key="1">
    <source>
        <dbReference type="ARBA" id="ARBA00034117"/>
    </source>
</evidence>
<keyword evidence="5" id="KW-1185">Reference proteome</keyword>
<dbReference type="InterPro" id="IPR006829">
    <property type="entry name" value="LXG_dom"/>
</dbReference>
<reference evidence="4 5" key="1">
    <citation type="submission" date="2024-01" db="EMBL/GenBank/DDBJ databases">
        <title>Culturomics analysis of mouse respiratory tract.</title>
        <authorList>
            <person name="Phillips A.M."/>
            <person name="Collette N.M."/>
            <person name="Mageeney C.M."/>
            <person name="Sinha A."/>
            <person name="Hern K.E."/>
            <person name="Arkin A.P."/>
            <person name="Williams K.P."/>
            <person name="Branda S."/>
        </authorList>
    </citation>
    <scope>NUCLEOTIDE SEQUENCE [LARGE SCALE GENOMIC DNA]</scope>
    <source>
        <strain evidence="4 5">CP20</strain>
    </source>
</reference>
<sequence length="510" mass="55005">MGQKSLDAAQTIDMLQAMASETSDQNGQFAGFSSWMISQHLQSGGRLSSGKTATAIANFWSEAHGPFLNLLRDVMDDFSNKLEQIQNAISDAFTSEAVLKESFMMDQLYDELDQLKNVVRNFGDALADIKNEYSDVLAMPSFDDSKIEQGLTKSQEKLQETTAYLYEMDAKMKTPMEYIAEDIALMHTYVDRIRSMISNGSVSIENFSRGQIKDEEAYKNMKSAWTERNLHNTMEYINLFLGKPFGVFDNYILGTVDILSGAAIGLSHYANTGKVSFKPKSIVSSHLSMYKNSAKIIDKFTNIYNGAKSVAKNSIEAGYSRIAQNTSAQKFSDIVKKVESKVSLFTESKVGKFLGPVGVMFTGLSHVDELTSPDNRDKTQAVKAARFITGVAVEAGGAALGASIGAAVLAPVPGGPIIGAVIGGIVGGEVAGKAVDYVKDGAEYVVSGQMLDDMRRVGNNVVSAVSNTVDSVSSVADDLIDNVKTVASDVGDAVEGFFSNAADSVSGWFR</sequence>
<dbReference type="Pfam" id="PF04740">
    <property type="entry name" value="LXG"/>
    <property type="match status" value="1"/>
</dbReference>
<dbReference type="Gene3D" id="1.20.120.20">
    <property type="entry name" value="Apolipoprotein"/>
    <property type="match status" value="1"/>
</dbReference>
<accession>A0ABZ2D0K8</accession>
<feature type="domain" description="LXG" evidence="3">
    <location>
        <begin position="2"/>
        <end position="238"/>
    </location>
</feature>
<dbReference type="RefSeq" id="WP_035202705.1">
    <property type="nucleotide sequence ID" value="NZ_CP144921.1"/>
</dbReference>
<protein>
    <submittedName>
        <fullName evidence="4">LXG domain-containing protein</fullName>
    </submittedName>
</protein>
<comment type="similarity">
    <text evidence="1">In the N-terminal section; belongs to the LXG family.</text>
</comment>
<feature type="coiled-coil region" evidence="2">
    <location>
        <begin position="68"/>
        <end position="132"/>
    </location>
</feature>
<gene>
    <name evidence="4" type="ORF">V5G21_03350</name>
</gene>
<name>A0ABZ2D0K8_9BACI</name>
<evidence type="ECO:0000259" key="3">
    <source>
        <dbReference type="PROSITE" id="PS51756"/>
    </source>
</evidence>
<dbReference type="PROSITE" id="PS51756">
    <property type="entry name" value="LXG"/>
    <property type="match status" value="1"/>
</dbReference>
<dbReference type="EMBL" id="CP144921">
    <property type="protein sequence ID" value="WWA30843.1"/>
    <property type="molecule type" value="Genomic_DNA"/>
</dbReference>
<evidence type="ECO:0000256" key="2">
    <source>
        <dbReference type="SAM" id="Coils"/>
    </source>
</evidence>
<evidence type="ECO:0000313" key="5">
    <source>
        <dbReference type="Proteomes" id="UP001341136"/>
    </source>
</evidence>
<organism evidence="4 5">
    <name type="scientific">Shouchella rhizosphaerae</name>
    <dbReference type="NCBI Taxonomy" id="866786"/>
    <lineage>
        <taxon>Bacteria</taxon>
        <taxon>Bacillati</taxon>
        <taxon>Bacillota</taxon>
        <taxon>Bacilli</taxon>
        <taxon>Bacillales</taxon>
        <taxon>Bacillaceae</taxon>
        <taxon>Shouchella</taxon>
    </lineage>
</organism>
<keyword evidence="2" id="KW-0175">Coiled coil</keyword>
<proteinExistence type="inferred from homology"/>
<dbReference type="Proteomes" id="UP001341136">
    <property type="component" value="Chromosome"/>
</dbReference>